<sequence>MSVGVVVQKRRAASLWIDYVWSPTAVVEAPARMAPGAIMHQGQAETTYFMGLAEICCHRAETEAYLQNLESSAPGLYVVLRKGAAKGNSLPWHIHTVTASPYEAQACCDSDEDIVERVAMPPRISAAVRTFIKAHPVSPPLTKRKHRAAKEQSHALTHKPLGRDTPNRKSAGQ</sequence>
<dbReference type="Pfam" id="PF11749">
    <property type="entry name" value="DUF3305"/>
    <property type="match status" value="1"/>
</dbReference>
<dbReference type="EMBL" id="JAPEVI010000003">
    <property type="protein sequence ID" value="MCX2722689.1"/>
    <property type="molecule type" value="Genomic_DNA"/>
</dbReference>
<evidence type="ECO:0000313" key="3">
    <source>
        <dbReference type="Proteomes" id="UP001300261"/>
    </source>
</evidence>
<protein>
    <submittedName>
        <fullName evidence="2">DUF3305 domain-containing protein</fullName>
    </submittedName>
</protein>
<name>A0ABT3R0E4_9HYPH</name>
<organism evidence="2 3">
    <name type="scientific">Roseibium salinum</name>
    <dbReference type="NCBI Taxonomy" id="1604349"/>
    <lineage>
        <taxon>Bacteria</taxon>
        <taxon>Pseudomonadati</taxon>
        <taxon>Pseudomonadota</taxon>
        <taxon>Alphaproteobacteria</taxon>
        <taxon>Hyphomicrobiales</taxon>
        <taxon>Stappiaceae</taxon>
        <taxon>Roseibium</taxon>
    </lineage>
</organism>
<dbReference type="InterPro" id="IPR021736">
    <property type="entry name" value="DUF3305"/>
</dbReference>
<keyword evidence="3" id="KW-1185">Reference proteome</keyword>
<dbReference type="Proteomes" id="UP001300261">
    <property type="component" value="Unassembled WGS sequence"/>
</dbReference>
<evidence type="ECO:0000313" key="2">
    <source>
        <dbReference type="EMBL" id="MCX2722689.1"/>
    </source>
</evidence>
<dbReference type="RefSeq" id="WP_265962349.1">
    <property type="nucleotide sequence ID" value="NZ_JAPEVI010000003.1"/>
</dbReference>
<gene>
    <name evidence="2" type="ORF">ON753_09870</name>
</gene>
<comment type="caution">
    <text evidence="2">The sequence shown here is derived from an EMBL/GenBank/DDBJ whole genome shotgun (WGS) entry which is preliminary data.</text>
</comment>
<evidence type="ECO:0000256" key="1">
    <source>
        <dbReference type="SAM" id="MobiDB-lite"/>
    </source>
</evidence>
<accession>A0ABT3R0E4</accession>
<feature type="region of interest" description="Disordered" evidence="1">
    <location>
        <begin position="137"/>
        <end position="173"/>
    </location>
</feature>
<reference evidence="2 3" key="1">
    <citation type="journal article" date="2016" name="Int. J. Syst. Evol. Microbiol.">
        <title>Labrenzia salina sp. nov., isolated from the rhizosphere of the halophyte Arthrocnemum macrostachyum.</title>
        <authorList>
            <person name="Camacho M."/>
            <person name="Redondo-Gomez S."/>
            <person name="Rodriguez-Llorente I."/>
            <person name="Rohde M."/>
            <person name="Sproer C."/>
            <person name="Schumann P."/>
            <person name="Klenk H.P."/>
            <person name="Montero-Calasanz M.D.C."/>
        </authorList>
    </citation>
    <scope>NUCLEOTIDE SEQUENCE [LARGE SCALE GENOMIC DNA]</scope>
    <source>
        <strain evidence="2 3">DSM 29163</strain>
    </source>
</reference>
<proteinExistence type="predicted"/>